<sequence>MKHPLIATTIALGLACVGSVSAAQDQLQTTNLQHVTVNAPPGQYETYVVDLRTGYGLEAFVGNTHRQYMEARRAADRSEALRKQGMARRALVAVAVDNSTGPGVAKQFQLIDPAQNTVAIVNVYCKQYVRAGGQHCQVVPQSVRNV</sequence>
<gene>
    <name evidence="2" type="ORF">ISS97_19200</name>
</gene>
<feature type="chain" id="PRO_5046402531" evidence="1">
    <location>
        <begin position="23"/>
        <end position="146"/>
    </location>
</feature>
<dbReference type="RefSeq" id="WP_379984564.1">
    <property type="nucleotide sequence ID" value="NZ_JADIKD010000012.1"/>
</dbReference>
<evidence type="ECO:0000313" key="2">
    <source>
        <dbReference type="EMBL" id="MFK2919398.1"/>
    </source>
</evidence>
<keyword evidence="3" id="KW-1185">Reference proteome</keyword>
<dbReference type="EMBL" id="JADIKD010000012">
    <property type="protein sequence ID" value="MFK2919398.1"/>
    <property type="molecule type" value="Genomic_DNA"/>
</dbReference>
<comment type="caution">
    <text evidence="2">The sequence shown here is derived from an EMBL/GenBank/DDBJ whole genome shotgun (WGS) entry which is preliminary data.</text>
</comment>
<reference evidence="2 3" key="1">
    <citation type="submission" date="2020-10" db="EMBL/GenBank/DDBJ databases">
        <title>Phylogeny of dyella-like bacteria.</title>
        <authorList>
            <person name="Fu J."/>
        </authorList>
    </citation>
    <scope>NUCLEOTIDE SEQUENCE [LARGE SCALE GENOMIC DNA]</scope>
    <source>
        <strain evidence="2 3">BB4</strain>
    </source>
</reference>
<protein>
    <submittedName>
        <fullName evidence="2">Uncharacterized protein</fullName>
    </submittedName>
</protein>
<keyword evidence="1" id="KW-0732">Signal</keyword>
<dbReference type="PROSITE" id="PS51257">
    <property type="entry name" value="PROKAR_LIPOPROTEIN"/>
    <property type="match status" value="1"/>
</dbReference>
<organism evidence="2 3">
    <name type="scientific">Dyella koreensis</name>
    <dbReference type="NCBI Taxonomy" id="311235"/>
    <lineage>
        <taxon>Bacteria</taxon>
        <taxon>Pseudomonadati</taxon>
        <taxon>Pseudomonadota</taxon>
        <taxon>Gammaproteobacteria</taxon>
        <taxon>Lysobacterales</taxon>
        <taxon>Rhodanobacteraceae</taxon>
        <taxon>Dyella</taxon>
    </lineage>
</organism>
<name>A0ABW8KCG0_9GAMM</name>
<proteinExistence type="predicted"/>
<feature type="signal peptide" evidence="1">
    <location>
        <begin position="1"/>
        <end position="22"/>
    </location>
</feature>
<dbReference type="Proteomes" id="UP001620408">
    <property type="component" value="Unassembled WGS sequence"/>
</dbReference>
<evidence type="ECO:0000313" key="3">
    <source>
        <dbReference type="Proteomes" id="UP001620408"/>
    </source>
</evidence>
<evidence type="ECO:0000256" key="1">
    <source>
        <dbReference type="SAM" id="SignalP"/>
    </source>
</evidence>
<accession>A0ABW8KCG0</accession>